<dbReference type="PANTHER" id="PTHR30055">
    <property type="entry name" value="HTH-TYPE TRANSCRIPTIONAL REGULATOR RUTR"/>
    <property type="match status" value="1"/>
</dbReference>
<dbReference type="InterPro" id="IPR041678">
    <property type="entry name" value="TetR_C_16"/>
</dbReference>
<accession>A0A4R2J718</accession>
<sequence length="193" mass="21069">MRNAGQTRAAIHRAARTLFGLHGYAATTVRAIAAEAGCNPSLISRYFGGKAALYASVLTERMADYDTPTGDVTTGQRAREILVRQLDMADGLTEAERRTRVRVLTRSVDPGKPGTAARELTQAVIAEIAGTVTGPDAELRRALIVGQLLGVALLREMMRLPELANVPKEKIVWYFAPALHQLLAPRRPFPRVR</sequence>
<gene>
    <name evidence="6" type="ORF">EV192_108149</name>
</gene>
<evidence type="ECO:0000313" key="7">
    <source>
        <dbReference type="Proteomes" id="UP000295680"/>
    </source>
</evidence>
<evidence type="ECO:0000256" key="2">
    <source>
        <dbReference type="ARBA" id="ARBA00023125"/>
    </source>
</evidence>
<evidence type="ECO:0000313" key="6">
    <source>
        <dbReference type="EMBL" id="TCO54861.1"/>
    </source>
</evidence>
<dbReference type="InterPro" id="IPR036271">
    <property type="entry name" value="Tet_transcr_reg_TetR-rel_C_sf"/>
</dbReference>
<dbReference type="OrthoDB" id="3210235at2"/>
<dbReference type="EMBL" id="SLWS01000008">
    <property type="protein sequence ID" value="TCO54861.1"/>
    <property type="molecule type" value="Genomic_DNA"/>
</dbReference>
<keyword evidence="3" id="KW-0804">Transcription</keyword>
<dbReference type="Gene3D" id="1.10.357.10">
    <property type="entry name" value="Tetracycline Repressor, domain 2"/>
    <property type="match status" value="1"/>
</dbReference>
<dbReference type="InterPro" id="IPR001647">
    <property type="entry name" value="HTH_TetR"/>
</dbReference>
<comment type="caution">
    <text evidence="6">The sequence shown here is derived from an EMBL/GenBank/DDBJ whole genome shotgun (WGS) entry which is preliminary data.</text>
</comment>
<evidence type="ECO:0000256" key="4">
    <source>
        <dbReference type="PROSITE-ProRule" id="PRU00335"/>
    </source>
</evidence>
<dbReference type="SUPFAM" id="SSF48498">
    <property type="entry name" value="Tetracyclin repressor-like, C-terminal domain"/>
    <property type="match status" value="1"/>
</dbReference>
<dbReference type="GO" id="GO:0003700">
    <property type="term" value="F:DNA-binding transcription factor activity"/>
    <property type="evidence" value="ECO:0007669"/>
    <property type="project" value="TreeGrafter"/>
</dbReference>
<name>A0A4R2J718_9PSEU</name>
<keyword evidence="7" id="KW-1185">Reference proteome</keyword>
<dbReference type="InterPro" id="IPR009057">
    <property type="entry name" value="Homeodomain-like_sf"/>
</dbReference>
<dbReference type="PANTHER" id="PTHR30055:SF234">
    <property type="entry name" value="HTH-TYPE TRANSCRIPTIONAL REGULATOR BETI"/>
    <property type="match status" value="1"/>
</dbReference>
<dbReference type="SUPFAM" id="SSF46689">
    <property type="entry name" value="Homeodomain-like"/>
    <property type="match status" value="1"/>
</dbReference>
<dbReference type="Proteomes" id="UP000295680">
    <property type="component" value="Unassembled WGS sequence"/>
</dbReference>
<protein>
    <submittedName>
        <fullName evidence="6">TetR family transcriptional regulator</fullName>
    </submittedName>
</protein>
<dbReference type="RefSeq" id="WP_132122652.1">
    <property type="nucleotide sequence ID" value="NZ_SLWS01000008.1"/>
</dbReference>
<dbReference type="Pfam" id="PF17920">
    <property type="entry name" value="TetR_C_16"/>
    <property type="match status" value="1"/>
</dbReference>
<keyword evidence="1" id="KW-0805">Transcription regulation</keyword>
<feature type="domain" description="HTH tetR-type" evidence="5">
    <location>
        <begin position="5"/>
        <end position="65"/>
    </location>
</feature>
<reference evidence="6 7" key="1">
    <citation type="submission" date="2019-03" db="EMBL/GenBank/DDBJ databases">
        <title>Genomic Encyclopedia of Type Strains, Phase IV (KMG-IV): sequencing the most valuable type-strain genomes for metagenomic binning, comparative biology and taxonomic classification.</title>
        <authorList>
            <person name="Goeker M."/>
        </authorList>
    </citation>
    <scope>NUCLEOTIDE SEQUENCE [LARGE SCALE GENOMIC DNA]</scope>
    <source>
        <strain evidence="6 7">DSM 45934</strain>
    </source>
</reference>
<organism evidence="6 7">
    <name type="scientific">Actinocrispum wychmicini</name>
    <dbReference type="NCBI Taxonomy" id="1213861"/>
    <lineage>
        <taxon>Bacteria</taxon>
        <taxon>Bacillati</taxon>
        <taxon>Actinomycetota</taxon>
        <taxon>Actinomycetes</taxon>
        <taxon>Pseudonocardiales</taxon>
        <taxon>Pseudonocardiaceae</taxon>
        <taxon>Actinocrispum</taxon>
    </lineage>
</organism>
<dbReference type="Pfam" id="PF00440">
    <property type="entry name" value="TetR_N"/>
    <property type="match status" value="1"/>
</dbReference>
<dbReference type="AlphaFoldDB" id="A0A4R2J718"/>
<dbReference type="PROSITE" id="PS50977">
    <property type="entry name" value="HTH_TETR_2"/>
    <property type="match status" value="1"/>
</dbReference>
<keyword evidence="2 4" id="KW-0238">DNA-binding</keyword>
<dbReference type="InterPro" id="IPR050109">
    <property type="entry name" value="HTH-type_TetR-like_transc_reg"/>
</dbReference>
<dbReference type="GO" id="GO:0000976">
    <property type="term" value="F:transcription cis-regulatory region binding"/>
    <property type="evidence" value="ECO:0007669"/>
    <property type="project" value="TreeGrafter"/>
</dbReference>
<evidence type="ECO:0000256" key="3">
    <source>
        <dbReference type="ARBA" id="ARBA00023163"/>
    </source>
</evidence>
<evidence type="ECO:0000259" key="5">
    <source>
        <dbReference type="PROSITE" id="PS50977"/>
    </source>
</evidence>
<evidence type="ECO:0000256" key="1">
    <source>
        <dbReference type="ARBA" id="ARBA00023015"/>
    </source>
</evidence>
<proteinExistence type="predicted"/>
<feature type="DNA-binding region" description="H-T-H motif" evidence="4">
    <location>
        <begin position="28"/>
        <end position="47"/>
    </location>
</feature>